<evidence type="ECO:0000313" key="2">
    <source>
        <dbReference type="EMBL" id="CAG9619858.1"/>
    </source>
</evidence>
<evidence type="ECO:0000256" key="1">
    <source>
        <dbReference type="SAM" id="MobiDB-lite"/>
    </source>
</evidence>
<dbReference type="RefSeq" id="WP_230499785.1">
    <property type="nucleotide sequence ID" value="NZ_CAKJTJ010000002.1"/>
</dbReference>
<reference evidence="2 3" key="1">
    <citation type="submission" date="2021-10" db="EMBL/GenBank/DDBJ databases">
        <authorList>
            <person name="Criscuolo A."/>
        </authorList>
    </citation>
    <scope>NUCLEOTIDE SEQUENCE [LARGE SCALE GENOMIC DNA]</scope>
    <source>
        <strain evidence="3">CIP 111883</strain>
    </source>
</reference>
<proteinExistence type="predicted"/>
<name>A0ABM8YIW4_9BACI</name>
<feature type="region of interest" description="Disordered" evidence="1">
    <location>
        <begin position="160"/>
        <end position="209"/>
    </location>
</feature>
<comment type="caution">
    <text evidence="2">The sequence shown here is derived from an EMBL/GenBank/DDBJ whole genome shotgun (WGS) entry which is preliminary data.</text>
</comment>
<gene>
    <name evidence="2" type="ORF">BACCIP111883_00626</name>
</gene>
<dbReference type="NCBIfam" id="TIGR02898">
    <property type="entry name" value="spore_YhcN_YlaJ"/>
    <property type="match status" value="1"/>
</dbReference>
<organism evidence="2 3">
    <name type="scientific">Sutcliffiella rhizosphaerae</name>
    <dbReference type="NCBI Taxonomy" id="2880967"/>
    <lineage>
        <taxon>Bacteria</taxon>
        <taxon>Bacillati</taxon>
        <taxon>Bacillota</taxon>
        <taxon>Bacilli</taxon>
        <taxon>Bacillales</taxon>
        <taxon>Bacillaceae</taxon>
        <taxon>Sutcliffiella</taxon>
    </lineage>
</organism>
<dbReference type="InterPro" id="IPR019076">
    <property type="entry name" value="Spore_lipoprot_YhcN/YlaJ-like"/>
</dbReference>
<dbReference type="EMBL" id="CAKJTJ010000002">
    <property type="protein sequence ID" value="CAG9619858.1"/>
    <property type="molecule type" value="Genomic_DNA"/>
</dbReference>
<evidence type="ECO:0000313" key="3">
    <source>
        <dbReference type="Proteomes" id="UP000789833"/>
    </source>
</evidence>
<keyword evidence="3" id="KW-1185">Reference proteome</keyword>
<feature type="compositionally biased region" description="Basic and acidic residues" evidence="1">
    <location>
        <begin position="196"/>
        <end position="209"/>
    </location>
</feature>
<protein>
    <recommendedName>
        <fullName evidence="4">YhcN/YlaJ family sporulation lipoprotein</fullName>
    </recommendedName>
</protein>
<dbReference type="InterPro" id="IPR014247">
    <property type="entry name" value="Spore_lipoprot_YhcN/YlaJ"/>
</dbReference>
<dbReference type="PROSITE" id="PS51257">
    <property type="entry name" value="PROKAR_LIPOPROTEIN"/>
    <property type="match status" value="1"/>
</dbReference>
<accession>A0ABM8YIW4</accession>
<evidence type="ECO:0008006" key="4">
    <source>
        <dbReference type="Google" id="ProtNLM"/>
    </source>
</evidence>
<dbReference type="Proteomes" id="UP000789833">
    <property type="component" value="Unassembled WGS sequence"/>
</dbReference>
<dbReference type="Pfam" id="PF09580">
    <property type="entry name" value="Spore_YhcN_YlaJ"/>
    <property type="match status" value="1"/>
</dbReference>
<sequence>MRKYIIMTIATVFVLTGCMNNQPRNITNTGDNSRLIHVKDSADVQADRKTGQEVSAHLVRLASRVPNVNDATAVVLGPYAVVGIDVNSDLNRDRVSTIKYSVAESLKSDPYGATAVVLADADSYVRLQEMGRDIQNGRPVTGILEELAEIVGRVMPEIPLDLKEPTAPNPTEQNNPQLQQDEKNELEQQQQKQSNHYKDESRNKKVKQD</sequence>